<evidence type="ECO:0000259" key="1">
    <source>
        <dbReference type="Pfam" id="PF00534"/>
    </source>
</evidence>
<reference evidence="3" key="1">
    <citation type="submission" date="2015-07" db="EMBL/GenBank/DDBJ databases">
        <authorList>
            <person name="Rodrigo-Torres Lidia"/>
            <person name="Arahal R.David."/>
        </authorList>
    </citation>
    <scope>NUCLEOTIDE SEQUENCE [LARGE SCALE GENOMIC DNA]</scope>
    <source>
        <strain evidence="3">CECT 5112</strain>
    </source>
</reference>
<sequence length="381" mass="42143">MKIAFTAPMKPLDDPTPSGDRTMGRLIVKALEFGGHEVRTATRFRAWRKNGGDAELLSVKSAALQEAERVGDVWETEGYQPDIFLTYHLYHKAPDWIGPALADRFNIPFAVIEASRARKRRTGPWAIGFQGADDALTRADGIAALHDWDRDRLLPFFEETGTDPAQRLRTVLPFLDLSAFAKPQSARPVPEPPFKLLTVGMMREGDKTASYEVLAAALGQLSDLPWHLTIVGDGPNRDAILNQFPKDRITWLGALPPEQVIAEYPKYDLFVWPAIRESFGFVLLEAQASGLGVVAGDALGVPEIVANGTTGLLAPEGDAPVFAERLRQLHTDPQRVRSFGEAARARMFALHSLDAGARRLDAFLNCALDHYKRLSDQPKDR</sequence>
<dbReference type="Gene3D" id="3.40.50.2000">
    <property type="entry name" value="Glycogen Phosphorylase B"/>
    <property type="match status" value="2"/>
</dbReference>
<gene>
    <name evidence="2" type="primary">mshA_3</name>
    <name evidence="2" type="ORF">LAX5112_01317</name>
</gene>
<dbReference type="InterPro" id="IPR050194">
    <property type="entry name" value="Glycosyltransferase_grp1"/>
</dbReference>
<dbReference type="AlphaFoldDB" id="A0A0M6ZZ26"/>
<dbReference type="GO" id="GO:0102710">
    <property type="term" value="F:D-inositol-3-phosphate glycosyltransferase activity"/>
    <property type="evidence" value="ECO:0007669"/>
    <property type="project" value="UniProtKB-EC"/>
</dbReference>
<dbReference type="EC" id="2.4.1.250" evidence="2"/>
<evidence type="ECO:0000313" key="2">
    <source>
        <dbReference type="EMBL" id="CTQ67300.1"/>
    </source>
</evidence>
<dbReference type="CDD" id="cd03801">
    <property type="entry name" value="GT4_PimA-like"/>
    <property type="match status" value="1"/>
</dbReference>
<evidence type="ECO:0000313" key="3">
    <source>
        <dbReference type="Proteomes" id="UP000053235"/>
    </source>
</evidence>
<dbReference type="Proteomes" id="UP000053235">
    <property type="component" value="Unassembled WGS sequence"/>
</dbReference>
<keyword evidence="2" id="KW-0328">Glycosyltransferase</keyword>
<dbReference type="RefSeq" id="WP_055671139.1">
    <property type="nucleotide sequence ID" value="NZ_CXWD01000004.1"/>
</dbReference>
<feature type="domain" description="Glycosyl transferase family 1" evidence="1">
    <location>
        <begin position="201"/>
        <end position="345"/>
    </location>
</feature>
<organism evidence="2 3">
    <name type="scientific">Roseibium alexandrii</name>
    <dbReference type="NCBI Taxonomy" id="388408"/>
    <lineage>
        <taxon>Bacteria</taxon>
        <taxon>Pseudomonadati</taxon>
        <taxon>Pseudomonadota</taxon>
        <taxon>Alphaproteobacteria</taxon>
        <taxon>Hyphomicrobiales</taxon>
        <taxon>Stappiaceae</taxon>
        <taxon>Roseibium</taxon>
    </lineage>
</organism>
<dbReference type="SUPFAM" id="SSF53756">
    <property type="entry name" value="UDP-Glycosyltransferase/glycogen phosphorylase"/>
    <property type="match status" value="1"/>
</dbReference>
<keyword evidence="3" id="KW-1185">Reference proteome</keyword>
<protein>
    <submittedName>
        <fullName evidence="2">D-inositol 3-phosphate glycosyltransferase</fullName>
        <ecNumber evidence="2">2.4.1.250</ecNumber>
    </submittedName>
</protein>
<keyword evidence="2" id="KW-0808">Transferase</keyword>
<proteinExistence type="predicted"/>
<dbReference type="PANTHER" id="PTHR45947">
    <property type="entry name" value="SULFOQUINOVOSYL TRANSFERASE SQD2"/>
    <property type="match status" value="1"/>
</dbReference>
<dbReference type="InterPro" id="IPR001296">
    <property type="entry name" value="Glyco_trans_1"/>
</dbReference>
<dbReference type="PANTHER" id="PTHR45947:SF3">
    <property type="entry name" value="SULFOQUINOVOSYL TRANSFERASE SQD2"/>
    <property type="match status" value="1"/>
</dbReference>
<dbReference type="EMBL" id="CXWD01000004">
    <property type="protein sequence ID" value="CTQ67300.1"/>
    <property type="molecule type" value="Genomic_DNA"/>
</dbReference>
<dbReference type="STRING" id="388408.LAX5112_01317"/>
<dbReference type="Pfam" id="PF00534">
    <property type="entry name" value="Glycos_transf_1"/>
    <property type="match status" value="1"/>
</dbReference>
<name>A0A0M6ZZ26_9HYPH</name>
<accession>A0A0M6ZZ26</accession>